<reference evidence="3" key="1">
    <citation type="journal article" date="2017" name="Plant J.">
        <title>The pomegranate (Punica granatum L.) genome and the genomics of punicalagin biosynthesis.</title>
        <authorList>
            <person name="Qin G."/>
            <person name="Xu C."/>
            <person name="Ming R."/>
            <person name="Tang H."/>
            <person name="Guyot R."/>
            <person name="Kramer E.M."/>
            <person name="Hu Y."/>
            <person name="Yi X."/>
            <person name="Qi Y."/>
            <person name="Xu X."/>
            <person name="Gao Z."/>
            <person name="Pan H."/>
            <person name="Jian J."/>
            <person name="Tian Y."/>
            <person name="Yue Z."/>
            <person name="Xu Y."/>
        </authorList>
    </citation>
    <scope>NUCLEOTIDE SEQUENCE [LARGE SCALE GENOMIC DNA]</scope>
    <source>
        <strain evidence="3">cv. Dabenzi</strain>
    </source>
</reference>
<name>A0A218W2W0_PUNGR</name>
<dbReference type="Proteomes" id="UP000197138">
    <property type="component" value="Unassembled WGS sequence"/>
</dbReference>
<dbReference type="EMBL" id="MTKT01005554">
    <property type="protein sequence ID" value="OWM66571.1"/>
    <property type="molecule type" value="Genomic_DNA"/>
</dbReference>
<feature type="compositionally biased region" description="Basic residues" evidence="1">
    <location>
        <begin position="29"/>
        <end position="38"/>
    </location>
</feature>
<protein>
    <submittedName>
        <fullName evidence="2">Uncharacterized protein</fullName>
    </submittedName>
</protein>
<proteinExistence type="predicted"/>
<evidence type="ECO:0000313" key="3">
    <source>
        <dbReference type="Proteomes" id="UP000197138"/>
    </source>
</evidence>
<evidence type="ECO:0000256" key="1">
    <source>
        <dbReference type="SAM" id="MobiDB-lite"/>
    </source>
</evidence>
<gene>
    <name evidence="2" type="ORF">CDL15_Pgr013788</name>
</gene>
<comment type="caution">
    <text evidence="2">The sequence shown here is derived from an EMBL/GenBank/DDBJ whole genome shotgun (WGS) entry which is preliminary data.</text>
</comment>
<organism evidence="2 3">
    <name type="scientific">Punica granatum</name>
    <name type="common">Pomegranate</name>
    <dbReference type="NCBI Taxonomy" id="22663"/>
    <lineage>
        <taxon>Eukaryota</taxon>
        <taxon>Viridiplantae</taxon>
        <taxon>Streptophyta</taxon>
        <taxon>Embryophyta</taxon>
        <taxon>Tracheophyta</taxon>
        <taxon>Spermatophyta</taxon>
        <taxon>Magnoliopsida</taxon>
        <taxon>eudicotyledons</taxon>
        <taxon>Gunneridae</taxon>
        <taxon>Pentapetalae</taxon>
        <taxon>rosids</taxon>
        <taxon>malvids</taxon>
        <taxon>Myrtales</taxon>
        <taxon>Lythraceae</taxon>
        <taxon>Punica</taxon>
    </lineage>
</organism>
<accession>A0A218W2W0</accession>
<dbReference type="AlphaFoldDB" id="A0A218W2W0"/>
<feature type="region of interest" description="Disordered" evidence="1">
    <location>
        <begin position="1"/>
        <end position="70"/>
    </location>
</feature>
<sequence>MIRIRHLSYQSSSSDPGVKGRGKMDNVVKKKMKPRIQRARQLQGLSKKKKELDGMEVAGDNGEGYGDRERAEITGMDAGVKRMGAGIDGDELGGDGNVVSSGRKRPKSDGQKVEKELSPLLVESERPR</sequence>
<feature type="compositionally biased region" description="Basic and acidic residues" evidence="1">
    <location>
        <begin position="107"/>
        <end position="128"/>
    </location>
</feature>
<feature type="region of interest" description="Disordered" evidence="1">
    <location>
        <begin position="82"/>
        <end position="128"/>
    </location>
</feature>
<evidence type="ECO:0000313" key="2">
    <source>
        <dbReference type="EMBL" id="OWM66571.1"/>
    </source>
</evidence>